<evidence type="ECO:0000256" key="1">
    <source>
        <dbReference type="SAM" id="MobiDB-lite"/>
    </source>
</evidence>
<evidence type="ECO:0000313" key="2">
    <source>
        <dbReference type="EMBL" id="EDN95279.1"/>
    </source>
</evidence>
<dbReference type="RefSeq" id="XP_001587914.1">
    <property type="nucleotide sequence ID" value="XM_001587864.1"/>
</dbReference>
<keyword evidence="3" id="KW-1185">Reference proteome</keyword>
<organism evidence="2 3">
    <name type="scientific">Sclerotinia sclerotiorum (strain ATCC 18683 / 1980 / Ss-1)</name>
    <name type="common">White mold</name>
    <name type="synonym">Whetzelinia sclerotiorum</name>
    <dbReference type="NCBI Taxonomy" id="665079"/>
    <lineage>
        <taxon>Eukaryota</taxon>
        <taxon>Fungi</taxon>
        <taxon>Dikarya</taxon>
        <taxon>Ascomycota</taxon>
        <taxon>Pezizomycotina</taxon>
        <taxon>Leotiomycetes</taxon>
        <taxon>Helotiales</taxon>
        <taxon>Sclerotiniaceae</taxon>
        <taxon>Sclerotinia</taxon>
    </lineage>
</organism>
<dbReference type="Proteomes" id="UP000001312">
    <property type="component" value="Unassembled WGS sequence"/>
</dbReference>
<feature type="region of interest" description="Disordered" evidence="1">
    <location>
        <begin position="32"/>
        <end position="82"/>
    </location>
</feature>
<proteinExistence type="predicted"/>
<name>A7F0N7_SCLS1</name>
<accession>A7F0N7</accession>
<evidence type="ECO:0000313" key="3">
    <source>
        <dbReference type="Proteomes" id="UP000001312"/>
    </source>
</evidence>
<dbReference type="InParanoid" id="A7F0N7"/>
<feature type="compositionally biased region" description="Basic and acidic residues" evidence="1">
    <location>
        <begin position="43"/>
        <end position="56"/>
    </location>
</feature>
<dbReference type="KEGG" id="ssl:SS1G_11156"/>
<protein>
    <submittedName>
        <fullName evidence="2">Uncharacterized protein</fullName>
    </submittedName>
</protein>
<dbReference type="AlphaFoldDB" id="A7F0N7"/>
<sequence length="82" mass="9128">MPKRGSCPLSGALHTDVQAISISSKLNHANTDPRLQISYSQKGRTDRKRDVHKQGREVVNSGRGSNKASEGVKFFMKMERSE</sequence>
<gene>
    <name evidence="2" type="ORF">SS1G_11156</name>
</gene>
<dbReference type="GeneID" id="5483946"/>
<dbReference type="HOGENOM" id="CLU_2559694_0_0_1"/>
<reference evidence="3" key="1">
    <citation type="journal article" date="2011" name="PLoS Genet.">
        <title>Genomic analysis of the necrotrophic fungal pathogens Sclerotinia sclerotiorum and Botrytis cinerea.</title>
        <authorList>
            <person name="Amselem J."/>
            <person name="Cuomo C.A."/>
            <person name="van Kan J.A."/>
            <person name="Viaud M."/>
            <person name="Benito E.P."/>
            <person name="Couloux A."/>
            <person name="Coutinho P.M."/>
            <person name="de Vries R.P."/>
            <person name="Dyer P.S."/>
            <person name="Fillinger S."/>
            <person name="Fournier E."/>
            <person name="Gout L."/>
            <person name="Hahn M."/>
            <person name="Kohn L."/>
            <person name="Lapalu N."/>
            <person name="Plummer K.M."/>
            <person name="Pradier J.M."/>
            <person name="Quevillon E."/>
            <person name="Sharon A."/>
            <person name="Simon A."/>
            <person name="ten Have A."/>
            <person name="Tudzynski B."/>
            <person name="Tudzynski P."/>
            <person name="Wincker P."/>
            <person name="Andrew M."/>
            <person name="Anthouard V."/>
            <person name="Beever R.E."/>
            <person name="Beffa R."/>
            <person name="Benoit I."/>
            <person name="Bouzid O."/>
            <person name="Brault B."/>
            <person name="Chen Z."/>
            <person name="Choquer M."/>
            <person name="Collemare J."/>
            <person name="Cotton P."/>
            <person name="Danchin E.G."/>
            <person name="Da Silva C."/>
            <person name="Gautier A."/>
            <person name="Giraud C."/>
            <person name="Giraud T."/>
            <person name="Gonzalez C."/>
            <person name="Grossetete S."/>
            <person name="Guldener U."/>
            <person name="Henrissat B."/>
            <person name="Howlett B.J."/>
            <person name="Kodira C."/>
            <person name="Kretschmer M."/>
            <person name="Lappartient A."/>
            <person name="Leroch M."/>
            <person name="Levis C."/>
            <person name="Mauceli E."/>
            <person name="Neuveglise C."/>
            <person name="Oeser B."/>
            <person name="Pearson M."/>
            <person name="Poulain J."/>
            <person name="Poussereau N."/>
            <person name="Quesneville H."/>
            <person name="Rascle C."/>
            <person name="Schumacher J."/>
            <person name="Segurens B."/>
            <person name="Sexton A."/>
            <person name="Silva E."/>
            <person name="Sirven C."/>
            <person name="Soanes D.M."/>
            <person name="Talbot N.J."/>
            <person name="Templeton M."/>
            <person name="Yandava C."/>
            <person name="Yarden O."/>
            <person name="Zeng Q."/>
            <person name="Rollins J.A."/>
            <person name="Lebrun M.H."/>
            <person name="Dickman M."/>
        </authorList>
    </citation>
    <scope>NUCLEOTIDE SEQUENCE [LARGE SCALE GENOMIC DNA]</scope>
    <source>
        <strain evidence="3">ATCC 18683 / 1980 / Ss-1</strain>
    </source>
</reference>
<dbReference type="EMBL" id="CH476637">
    <property type="protein sequence ID" value="EDN95279.1"/>
    <property type="molecule type" value="Genomic_DNA"/>
</dbReference>